<dbReference type="PANTHER" id="PTHR41263:SF1">
    <property type="entry name" value="ASPARTYL-PHOSPHATE PHOSPHATASE YISI"/>
    <property type="match status" value="1"/>
</dbReference>
<protein>
    <submittedName>
        <fullName evidence="1">Aspartyl-phosphate phosphatase Spo0E family protein</fullName>
    </submittedName>
</protein>
<dbReference type="Proteomes" id="UP001218246">
    <property type="component" value="Unassembled WGS sequence"/>
</dbReference>
<evidence type="ECO:0000313" key="2">
    <source>
        <dbReference type="Proteomes" id="UP001218246"/>
    </source>
</evidence>
<sequence>MFEQVIEKKREQMEYLAGRYGLTAKKTVSCSQELDKLLNIVLVLQLNSNTKKISL</sequence>
<proteinExistence type="predicted"/>
<keyword evidence="2" id="KW-1185">Reference proteome</keyword>
<name>A0ABT6H568_9BACI</name>
<gene>
    <name evidence="1" type="ORF">P6P90_08095</name>
</gene>
<dbReference type="RefSeq" id="WP_278018082.1">
    <property type="nucleotide sequence ID" value="NZ_JARRRY010000003.1"/>
</dbReference>
<dbReference type="Pfam" id="PF09388">
    <property type="entry name" value="SpoOE-like"/>
    <property type="match status" value="1"/>
</dbReference>
<reference evidence="1 2" key="1">
    <citation type="submission" date="2023-04" db="EMBL/GenBank/DDBJ databases">
        <title>Ectobacillus antri isolated from activated sludge.</title>
        <authorList>
            <person name="Yan P."/>
            <person name="Liu X."/>
        </authorList>
    </citation>
    <scope>NUCLEOTIDE SEQUENCE [LARGE SCALE GENOMIC DNA]</scope>
    <source>
        <strain evidence="1 2">C18H</strain>
    </source>
</reference>
<organism evidence="1 2">
    <name type="scientific">Ectobacillus antri</name>
    <dbReference type="NCBI Taxonomy" id="2486280"/>
    <lineage>
        <taxon>Bacteria</taxon>
        <taxon>Bacillati</taxon>
        <taxon>Bacillota</taxon>
        <taxon>Bacilli</taxon>
        <taxon>Bacillales</taxon>
        <taxon>Bacillaceae</taxon>
        <taxon>Ectobacillus</taxon>
    </lineage>
</organism>
<dbReference type="InterPro" id="IPR037208">
    <property type="entry name" value="Spo0E-like_sf"/>
</dbReference>
<dbReference type="SUPFAM" id="SSF140500">
    <property type="entry name" value="BAS1536-like"/>
    <property type="match status" value="1"/>
</dbReference>
<accession>A0ABT6H568</accession>
<dbReference type="InterPro" id="IPR018540">
    <property type="entry name" value="Spo0E-like"/>
</dbReference>
<dbReference type="InterPro" id="IPR053028">
    <property type="entry name" value="Spo0E-like_phosphatase"/>
</dbReference>
<dbReference type="InterPro" id="IPR036638">
    <property type="entry name" value="HLH_DNA-bd_sf"/>
</dbReference>
<evidence type="ECO:0000313" key="1">
    <source>
        <dbReference type="EMBL" id="MDG5753933.1"/>
    </source>
</evidence>
<comment type="caution">
    <text evidence="1">The sequence shown here is derived from an EMBL/GenBank/DDBJ whole genome shotgun (WGS) entry which is preliminary data.</text>
</comment>
<dbReference type="PANTHER" id="PTHR41263">
    <property type="entry name" value="ASPARTYL-PHOSPHATE PHOSPHATASE YISI"/>
    <property type="match status" value="1"/>
</dbReference>
<dbReference type="Gene3D" id="4.10.280.10">
    <property type="entry name" value="Helix-loop-helix DNA-binding domain"/>
    <property type="match status" value="1"/>
</dbReference>
<dbReference type="EMBL" id="JARULN010000005">
    <property type="protein sequence ID" value="MDG5753933.1"/>
    <property type="molecule type" value="Genomic_DNA"/>
</dbReference>